<name>A0A2R5GUG1_9STRA</name>
<organism evidence="4 5">
    <name type="scientific">Hondaea fermentalgiana</name>
    <dbReference type="NCBI Taxonomy" id="2315210"/>
    <lineage>
        <taxon>Eukaryota</taxon>
        <taxon>Sar</taxon>
        <taxon>Stramenopiles</taxon>
        <taxon>Bigyra</taxon>
        <taxon>Labyrinthulomycetes</taxon>
        <taxon>Thraustochytrida</taxon>
        <taxon>Thraustochytriidae</taxon>
        <taxon>Hondaea</taxon>
    </lineage>
</organism>
<gene>
    <name evidence="4" type="ORF">FCC1311_107302</name>
</gene>
<evidence type="ECO:0000256" key="3">
    <source>
        <dbReference type="PROSITE-ProRule" id="PRU00339"/>
    </source>
</evidence>
<dbReference type="InParanoid" id="A0A2R5GUG1"/>
<dbReference type="PROSITE" id="PS50005">
    <property type="entry name" value="TPR"/>
    <property type="match status" value="1"/>
</dbReference>
<dbReference type="AlphaFoldDB" id="A0A2R5GUG1"/>
<dbReference type="Gene3D" id="1.25.40.10">
    <property type="entry name" value="Tetratricopeptide repeat domain"/>
    <property type="match status" value="1"/>
</dbReference>
<dbReference type="InterPro" id="IPR019734">
    <property type="entry name" value="TPR_rpt"/>
</dbReference>
<sequence>MQDRVPWRTSTPRGSVLRLRLEEEDVEKDSPGTFVSQARKCRFHDLVAALEDHFGQDADAAFVWLDLFCATQPLLTSADKDLPPKVVSARNHAVIFSDRWDVPAPLQRAWCVWKVMGAITQAQSFQVAFAPGQKQAFVQALLEDRCRFARKVGDRHPDVTQALNNIAGVYDSQGRYEEALAYYEEALSIRKESLGDRHPDMAQRLNNIRRIRNLMQ</sequence>
<dbReference type="PANTHER" id="PTHR45641:SF19">
    <property type="entry name" value="NEPHROCYSTIN-3"/>
    <property type="match status" value="1"/>
</dbReference>
<evidence type="ECO:0000313" key="4">
    <source>
        <dbReference type="EMBL" id="GBG34506.1"/>
    </source>
</evidence>
<keyword evidence="1" id="KW-0677">Repeat</keyword>
<dbReference type="OrthoDB" id="10031679at2759"/>
<dbReference type="InterPro" id="IPR011990">
    <property type="entry name" value="TPR-like_helical_dom_sf"/>
</dbReference>
<keyword evidence="5" id="KW-1185">Reference proteome</keyword>
<feature type="repeat" description="TPR" evidence="3">
    <location>
        <begin position="160"/>
        <end position="193"/>
    </location>
</feature>
<keyword evidence="2 3" id="KW-0802">TPR repeat</keyword>
<comment type="caution">
    <text evidence="4">The sequence shown here is derived from an EMBL/GenBank/DDBJ whole genome shotgun (WGS) entry which is preliminary data.</text>
</comment>
<reference evidence="4 5" key="1">
    <citation type="submission" date="2017-12" db="EMBL/GenBank/DDBJ databases">
        <title>Sequencing, de novo assembly and annotation of complete genome of a new Thraustochytrid species, strain FCC1311.</title>
        <authorList>
            <person name="Sedici K."/>
            <person name="Godart F."/>
            <person name="Aiese Cigliano R."/>
            <person name="Sanseverino W."/>
            <person name="Barakat M."/>
            <person name="Ortet P."/>
            <person name="Marechal E."/>
            <person name="Cagnac O."/>
            <person name="Amato A."/>
        </authorList>
    </citation>
    <scope>NUCLEOTIDE SEQUENCE [LARGE SCALE GENOMIC DNA]</scope>
</reference>
<protein>
    <submittedName>
        <fullName evidence="4">Kinesin light chain 3</fullName>
    </submittedName>
</protein>
<dbReference type="SMART" id="SM00028">
    <property type="entry name" value="TPR"/>
    <property type="match status" value="1"/>
</dbReference>
<dbReference type="EMBL" id="BEYU01000197">
    <property type="protein sequence ID" value="GBG34506.1"/>
    <property type="molecule type" value="Genomic_DNA"/>
</dbReference>
<dbReference type="SUPFAM" id="SSF48452">
    <property type="entry name" value="TPR-like"/>
    <property type="match status" value="1"/>
</dbReference>
<dbReference type="PROSITE" id="PS50293">
    <property type="entry name" value="TPR_REGION"/>
    <property type="match status" value="1"/>
</dbReference>
<dbReference type="Proteomes" id="UP000241890">
    <property type="component" value="Unassembled WGS sequence"/>
</dbReference>
<accession>A0A2R5GUG1</accession>
<proteinExistence type="predicted"/>
<dbReference type="Pfam" id="PF13374">
    <property type="entry name" value="TPR_10"/>
    <property type="match status" value="1"/>
</dbReference>
<evidence type="ECO:0000313" key="5">
    <source>
        <dbReference type="Proteomes" id="UP000241890"/>
    </source>
</evidence>
<evidence type="ECO:0000256" key="1">
    <source>
        <dbReference type="ARBA" id="ARBA00022737"/>
    </source>
</evidence>
<dbReference type="PANTHER" id="PTHR45641">
    <property type="entry name" value="TETRATRICOPEPTIDE REPEAT PROTEIN (AFU_ORTHOLOGUE AFUA_6G03870)"/>
    <property type="match status" value="1"/>
</dbReference>
<evidence type="ECO:0000256" key="2">
    <source>
        <dbReference type="ARBA" id="ARBA00022803"/>
    </source>
</evidence>